<evidence type="ECO:0000313" key="1">
    <source>
        <dbReference type="EMBL" id="EHQ29820.1"/>
    </source>
</evidence>
<organism evidence="1 2">
    <name type="scientific">Mucilaginibacter paludis DSM 18603</name>
    <dbReference type="NCBI Taxonomy" id="714943"/>
    <lineage>
        <taxon>Bacteria</taxon>
        <taxon>Pseudomonadati</taxon>
        <taxon>Bacteroidota</taxon>
        <taxon>Sphingobacteriia</taxon>
        <taxon>Sphingobacteriales</taxon>
        <taxon>Sphingobacteriaceae</taxon>
        <taxon>Mucilaginibacter</taxon>
    </lineage>
</organism>
<dbReference type="STRING" id="714943.Mucpa_5752"/>
<name>H1Y5P4_9SPHI</name>
<accession>H1Y5P4</accession>
<gene>
    <name evidence="1" type="ORF">Mucpa_5752</name>
</gene>
<dbReference type="Proteomes" id="UP000002774">
    <property type="component" value="Chromosome"/>
</dbReference>
<dbReference type="RefSeq" id="WP_008511232.1">
    <property type="nucleotide sequence ID" value="NZ_CM001403.1"/>
</dbReference>
<proteinExistence type="predicted"/>
<reference evidence="1" key="1">
    <citation type="submission" date="2011-09" db="EMBL/GenBank/DDBJ databases">
        <title>The permanent draft genome of Mucilaginibacter paludis DSM 18603.</title>
        <authorList>
            <consortium name="US DOE Joint Genome Institute (JGI-PGF)"/>
            <person name="Lucas S."/>
            <person name="Han J."/>
            <person name="Lapidus A."/>
            <person name="Bruce D."/>
            <person name="Goodwin L."/>
            <person name="Pitluck S."/>
            <person name="Peters L."/>
            <person name="Kyrpides N."/>
            <person name="Mavromatis K."/>
            <person name="Ivanova N."/>
            <person name="Mikhailova N."/>
            <person name="Held B."/>
            <person name="Detter J.C."/>
            <person name="Tapia R."/>
            <person name="Han C."/>
            <person name="Land M."/>
            <person name="Hauser L."/>
            <person name="Markowitz V."/>
            <person name="Cheng J.-F."/>
            <person name="Hugenholtz P."/>
            <person name="Woyke T."/>
            <person name="Wu D."/>
            <person name="Tindall B."/>
            <person name="Brambilla E."/>
            <person name="Klenk H.-P."/>
            <person name="Eisen J.A."/>
        </authorList>
    </citation>
    <scope>NUCLEOTIDE SEQUENCE [LARGE SCALE GENOMIC DNA]</scope>
    <source>
        <strain evidence="1">DSM 18603</strain>
    </source>
</reference>
<sequence length="73" mass="8412">MDILKIADDEIILKLNRHELSLVALATDAVSNQFEDISEYLLDYTEQDVEKLADDFSYVNKQYAKKISNEDSL</sequence>
<protein>
    <submittedName>
        <fullName evidence="1">Uncharacterized protein</fullName>
    </submittedName>
</protein>
<dbReference type="EMBL" id="CM001403">
    <property type="protein sequence ID" value="EHQ29820.1"/>
    <property type="molecule type" value="Genomic_DNA"/>
</dbReference>
<keyword evidence="2" id="KW-1185">Reference proteome</keyword>
<dbReference type="HOGENOM" id="CLU_2700729_0_0_10"/>
<dbReference type="AlphaFoldDB" id="H1Y5P4"/>
<evidence type="ECO:0000313" key="2">
    <source>
        <dbReference type="Proteomes" id="UP000002774"/>
    </source>
</evidence>